<keyword evidence="1" id="KW-0472">Membrane</keyword>
<evidence type="ECO:0000313" key="2">
    <source>
        <dbReference type="EMBL" id="AZN37920.1"/>
    </source>
</evidence>
<dbReference type="OrthoDB" id="116415at2"/>
<dbReference type="AlphaFoldDB" id="A0A3S8ZWP3"/>
<dbReference type="Pfam" id="PF14023">
    <property type="entry name" value="Bestrophin-like"/>
    <property type="match status" value="1"/>
</dbReference>
<accession>A0A3S8ZWP3</accession>
<proteinExistence type="predicted"/>
<reference evidence="2 3" key="1">
    <citation type="submission" date="2018-12" db="EMBL/GenBank/DDBJ databases">
        <title>Complete genome sequence of Iodobacter sp. H11R3.</title>
        <authorList>
            <person name="Bae J.-W."/>
        </authorList>
    </citation>
    <scope>NUCLEOTIDE SEQUENCE [LARGE SCALE GENOMIC DNA]</scope>
    <source>
        <strain evidence="2 3">H11R3</strain>
    </source>
</reference>
<dbReference type="EMBL" id="CP034433">
    <property type="protein sequence ID" value="AZN37920.1"/>
    <property type="molecule type" value="Genomic_DNA"/>
</dbReference>
<feature type="transmembrane region" description="Helical" evidence="1">
    <location>
        <begin position="46"/>
        <end position="67"/>
    </location>
</feature>
<dbReference type="RefSeq" id="WP_125975990.1">
    <property type="nucleotide sequence ID" value="NZ_CP034433.1"/>
</dbReference>
<dbReference type="Proteomes" id="UP000282438">
    <property type="component" value="Chromosome"/>
</dbReference>
<name>A0A3S8ZWP3_9NEIS</name>
<feature type="transmembrane region" description="Helical" evidence="1">
    <location>
        <begin position="185"/>
        <end position="202"/>
    </location>
</feature>
<keyword evidence="1" id="KW-0812">Transmembrane</keyword>
<keyword evidence="1" id="KW-1133">Transmembrane helix</keyword>
<feature type="transmembrane region" description="Helical" evidence="1">
    <location>
        <begin position="214"/>
        <end position="232"/>
    </location>
</feature>
<organism evidence="2 3">
    <name type="scientific">Iodobacter ciconiae</name>
    <dbReference type="NCBI Taxonomy" id="2496266"/>
    <lineage>
        <taxon>Bacteria</taxon>
        <taxon>Pseudomonadati</taxon>
        <taxon>Pseudomonadota</taxon>
        <taxon>Betaproteobacteria</taxon>
        <taxon>Neisseriales</taxon>
        <taxon>Chitinibacteraceae</taxon>
        <taxon>Iodobacter</taxon>
    </lineage>
</organism>
<sequence>MTFTLIALLTTACIFAGILIFSEIGRRLGLAKLKRDPNGLANGVGAAESAVFGLLGLVIAFTFSGAASRFEERRHLITQEANAISTAYLRVDLLPADVQPEIRTLFRRYLELRSNSYQSTENQTATRQKLDETAALQIKIWQKVLTASRKPNEPVSSATLLLPALNDMIDITTTRAMATKNHPPFIVFLLLAGLSFAGALLVGYDMSDNRERSLLHTFAFAAIMSLALYVIIDLEFPRLGFINIDKADQVFMELQKSMN</sequence>
<protein>
    <submittedName>
        <fullName evidence="2">DUF4239 domain-containing protein</fullName>
    </submittedName>
</protein>
<keyword evidence="3" id="KW-1185">Reference proteome</keyword>
<dbReference type="KEGG" id="iod:EJO50_16465"/>
<gene>
    <name evidence="2" type="ORF">EJO50_16465</name>
</gene>
<dbReference type="InterPro" id="IPR025333">
    <property type="entry name" value="DUF4239"/>
</dbReference>
<evidence type="ECO:0000313" key="3">
    <source>
        <dbReference type="Proteomes" id="UP000282438"/>
    </source>
</evidence>
<evidence type="ECO:0000256" key="1">
    <source>
        <dbReference type="SAM" id="Phobius"/>
    </source>
</evidence>